<feature type="active site" description="Nucleophile" evidence="4">
    <location>
        <position position="8"/>
    </location>
</feature>
<feature type="active site" evidence="4">
    <location>
        <position position="14"/>
    </location>
</feature>
<dbReference type="InterPro" id="IPR036196">
    <property type="entry name" value="Ptyr_pPase_sf"/>
</dbReference>
<feature type="domain" description="Phosphotyrosine protein phosphatase I" evidence="5">
    <location>
        <begin position="2"/>
        <end position="143"/>
    </location>
</feature>
<dbReference type="GO" id="GO:0004725">
    <property type="term" value="F:protein tyrosine phosphatase activity"/>
    <property type="evidence" value="ECO:0007669"/>
    <property type="project" value="InterPro"/>
</dbReference>
<evidence type="ECO:0000313" key="7">
    <source>
        <dbReference type="Proteomes" id="UP000319671"/>
    </source>
</evidence>
<evidence type="ECO:0000313" key="6">
    <source>
        <dbReference type="EMBL" id="TWD99484.1"/>
    </source>
</evidence>
<organism evidence="6 7">
    <name type="scientific">Neobacillus bataviensis</name>
    <dbReference type="NCBI Taxonomy" id="220685"/>
    <lineage>
        <taxon>Bacteria</taxon>
        <taxon>Bacillati</taxon>
        <taxon>Bacillota</taxon>
        <taxon>Bacilli</taxon>
        <taxon>Bacillales</taxon>
        <taxon>Bacillaceae</taxon>
        <taxon>Neobacillus</taxon>
    </lineage>
</organism>
<name>A0A561D805_9BACI</name>
<dbReference type="EMBL" id="VIVN01000007">
    <property type="protein sequence ID" value="TWD99484.1"/>
    <property type="molecule type" value="Genomic_DNA"/>
</dbReference>
<reference evidence="6 7" key="1">
    <citation type="submission" date="2019-06" db="EMBL/GenBank/DDBJ databases">
        <title>Sorghum-associated microbial communities from plants grown in Nebraska, USA.</title>
        <authorList>
            <person name="Schachtman D."/>
        </authorList>
    </citation>
    <scope>NUCLEOTIDE SEQUENCE [LARGE SCALE GENOMIC DNA]</scope>
    <source>
        <strain evidence="6 7">2482</strain>
    </source>
</reference>
<dbReference type="InterPro" id="IPR023485">
    <property type="entry name" value="Ptyr_pPase"/>
</dbReference>
<feature type="active site" description="Proton donor" evidence="4">
    <location>
        <position position="117"/>
    </location>
</feature>
<dbReference type="CDD" id="cd16344">
    <property type="entry name" value="LMWPAP"/>
    <property type="match status" value="1"/>
</dbReference>
<dbReference type="RefSeq" id="WP_144566039.1">
    <property type="nucleotide sequence ID" value="NZ_VIVN01000007.1"/>
</dbReference>
<dbReference type="SUPFAM" id="SSF52788">
    <property type="entry name" value="Phosphotyrosine protein phosphatases I"/>
    <property type="match status" value="1"/>
</dbReference>
<dbReference type="PANTHER" id="PTHR11717">
    <property type="entry name" value="LOW MOLECULAR WEIGHT PROTEIN TYROSINE PHOSPHATASE"/>
    <property type="match status" value="1"/>
</dbReference>
<dbReference type="InterPro" id="IPR050438">
    <property type="entry name" value="LMW_PTPase"/>
</dbReference>
<dbReference type="PANTHER" id="PTHR11717:SF31">
    <property type="entry name" value="LOW MOLECULAR WEIGHT PROTEIN-TYROSINE-PHOSPHATASE ETP-RELATED"/>
    <property type="match status" value="1"/>
</dbReference>
<protein>
    <submittedName>
        <fullName evidence="6">Protein-tyrosine phosphatase</fullName>
    </submittedName>
</protein>
<comment type="similarity">
    <text evidence="1">Belongs to the low molecular weight phosphotyrosine protein phosphatase family.</text>
</comment>
<gene>
    <name evidence="6" type="ORF">FB550_107119</name>
</gene>
<dbReference type="AlphaFoldDB" id="A0A561D805"/>
<sequence length="147" mass="16475">MRHILFVCTGNTCRSPMAEAILKNKKLTDVEVKSAGIYAANGSEASTHAKQVLDDNQVPHNHRSQMLTAEAVQWADLILTMTSSHKFAIQQQLPQAVMKVFTLKEYIGETGNQDVVDPYGGSLAMYEETYRELEKLIDKAIEKFKSQ</sequence>
<proteinExistence type="inferred from homology"/>
<dbReference type="Gene3D" id="3.40.50.2300">
    <property type="match status" value="1"/>
</dbReference>
<comment type="caution">
    <text evidence="6">The sequence shown here is derived from an EMBL/GenBank/DDBJ whole genome shotgun (WGS) entry which is preliminary data.</text>
</comment>
<dbReference type="InterPro" id="IPR017867">
    <property type="entry name" value="Tyr_phospatase_low_mol_wt"/>
</dbReference>
<dbReference type="PRINTS" id="PR00719">
    <property type="entry name" value="LMWPTPASE"/>
</dbReference>
<evidence type="ECO:0000256" key="4">
    <source>
        <dbReference type="PIRSR" id="PIRSR617867-1"/>
    </source>
</evidence>
<keyword evidence="3" id="KW-0904">Protein phosphatase</keyword>
<keyword evidence="7" id="KW-1185">Reference proteome</keyword>
<dbReference type="Proteomes" id="UP000319671">
    <property type="component" value="Unassembled WGS sequence"/>
</dbReference>
<keyword evidence="2" id="KW-0378">Hydrolase</keyword>
<evidence type="ECO:0000256" key="1">
    <source>
        <dbReference type="ARBA" id="ARBA00011063"/>
    </source>
</evidence>
<accession>A0A561D805</accession>
<dbReference type="SMART" id="SM00226">
    <property type="entry name" value="LMWPc"/>
    <property type="match status" value="1"/>
</dbReference>
<evidence type="ECO:0000259" key="5">
    <source>
        <dbReference type="SMART" id="SM00226"/>
    </source>
</evidence>
<evidence type="ECO:0000256" key="3">
    <source>
        <dbReference type="ARBA" id="ARBA00022912"/>
    </source>
</evidence>
<dbReference type="Pfam" id="PF01451">
    <property type="entry name" value="LMWPc"/>
    <property type="match status" value="1"/>
</dbReference>
<evidence type="ECO:0000256" key="2">
    <source>
        <dbReference type="ARBA" id="ARBA00022801"/>
    </source>
</evidence>